<evidence type="ECO:0000313" key="1">
    <source>
        <dbReference type="EMBL" id="KAL3266628.1"/>
    </source>
</evidence>
<organism evidence="1 2">
    <name type="scientific">Cryptolaemus montrouzieri</name>
    <dbReference type="NCBI Taxonomy" id="559131"/>
    <lineage>
        <taxon>Eukaryota</taxon>
        <taxon>Metazoa</taxon>
        <taxon>Ecdysozoa</taxon>
        <taxon>Arthropoda</taxon>
        <taxon>Hexapoda</taxon>
        <taxon>Insecta</taxon>
        <taxon>Pterygota</taxon>
        <taxon>Neoptera</taxon>
        <taxon>Endopterygota</taxon>
        <taxon>Coleoptera</taxon>
        <taxon>Polyphaga</taxon>
        <taxon>Cucujiformia</taxon>
        <taxon>Coccinelloidea</taxon>
        <taxon>Coccinellidae</taxon>
        <taxon>Scymninae</taxon>
        <taxon>Scymnini</taxon>
        <taxon>Cryptolaemus</taxon>
    </lineage>
</organism>
<dbReference type="AlphaFoldDB" id="A0ABD2MJW9"/>
<dbReference type="EMBL" id="JABFTP020000001">
    <property type="protein sequence ID" value="KAL3266628.1"/>
    <property type="molecule type" value="Genomic_DNA"/>
</dbReference>
<reference evidence="1 2" key="1">
    <citation type="journal article" date="2021" name="BMC Biol.">
        <title>Horizontally acquired antibacterial genes associated with adaptive radiation of ladybird beetles.</title>
        <authorList>
            <person name="Li H.S."/>
            <person name="Tang X.F."/>
            <person name="Huang Y.H."/>
            <person name="Xu Z.Y."/>
            <person name="Chen M.L."/>
            <person name="Du X.Y."/>
            <person name="Qiu B.Y."/>
            <person name="Chen P.T."/>
            <person name="Zhang W."/>
            <person name="Slipinski A."/>
            <person name="Escalona H.E."/>
            <person name="Waterhouse R.M."/>
            <person name="Zwick A."/>
            <person name="Pang H."/>
        </authorList>
    </citation>
    <scope>NUCLEOTIDE SEQUENCE [LARGE SCALE GENOMIC DNA]</scope>
    <source>
        <strain evidence="1">SYSU2018</strain>
    </source>
</reference>
<dbReference type="Proteomes" id="UP001516400">
    <property type="component" value="Unassembled WGS sequence"/>
</dbReference>
<accession>A0ABD2MJW9</accession>
<keyword evidence="2" id="KW-1185">Reference proteome</keyword>
<sequence>MAEKGILCAIRQENQLGLLRDNLNPPQTPLETIKPMVGILRVKMLYVLISTRANPPPTDNDDNFPRTHTIISVTETKESTSSATHRTPVTQEDEDEVVQNAKLRHYFIDYSKYISPVLLSSIYYETQKTISLSYLTVNQKKK</sequence>
<gene>
    <name evidence="1" type="ORF">HHI36_010791</name>
</gene>
<comment type="caution">
    <text evidence="1">The sequence shown here is derived from an EMBL/GenBank/DDBJ whole genome shotgun (WGS) entry which is preliminary data.</text>
</comment>
<evidence type="ECO:0000313" key="2">
    <source>
        <dbReference type="Proteomes" id="UP001516400"/>
    </source>
</evidence>
<proteinExistence type="predicted"/>
<name>A0ABD2MJW9_9CUCU</name>
<protein>
    <submittedName>
        <fullName evidence="1">Uncharacterized protein</fullName>
    </submittedName>
</protein>